<dbReference type="InterPro" id="IPR056003">
    <property type="entry name" value="CT398_CC_hairpin"/>
</dbReference>
<dbReference type="Gene3D" id="1.10.287.1490">
    <property type="match status" value="1"/>
</dbReference>
<feature type="coiled-coil region" evidence="1">
    <location>
        <begin position="58"/>
        <end position="176"/>
    </location>
</feature>
<sequence>MKASPEDQRSLLELQSLDRAIMKMRHQRDTHPAHAKLRELAGRAEDLKRAAINQSAVIADTKRDVARIEADIERVNTRKSAQEGRIERNEVPLRDINAMEHEIAQMRTRLNSLEEDQLEVEERLEAAQKAQDDMIREAQALTQDVEATKKQFEDDNAQSDLELADLECKRADLNDSLPSDLIAEYDSVWQRHSPFAIVEVRGGVVTGATGEISPAELQQINALPADEVYWCVDTSQIVVRTDA</sequence>
<name>A0ABY0V7X9_9ACTO</name>
<evidence type="ECO:0000313" key="4">
    <source>
        <dbReference type="Proteomes" id="UP000198976"/>
    </source>
</evidence>
<feature type="domain" description="CT398-like coiled coil hairpin" evidence="2">
    <location>
        <begin position="14"/>
        <end position="191"/>
    </location>
</feature>
<dbReference type="Pfam" id="PF24481">
    <property type="entry name" value="CT398_CC"/>
    <property type="match status" value="1"/>
</dbReference>
<reference evidence="3 4" key="1">
    <citation type="submission" date="2016-10" db="EMBL/GenBank/DDBJ databases">
        <authorList>
            <person name="Varghese N."/>
            <person name="Submissions S."/>
        </authorList>
    </citation>
    <scope>NUCLEOTIDE SEQUENCE [LARGE SCALE GENOMIC DNA]</scope>
    <source>
        <strain evidence="3 4">DSM 9169</strain>
    </source>
</reference>
<organism evidence="3 4">
    <name type="scientific">Schaalia radingae</name>
    <dbReference type="NCBI Taxonomy" id="131110"/>
    <lineage>
        <taxon>Bacteria</taxon>
        <taxon>Bacillati</taxon>
        <taxon>Actinomycetota</taxon>
        <taxon>Actinomycetes</taxon>
        <taxon>Actinomycetales</taxon>
        <taxon>Actinomycetaceae</taxon>
        <taxon>Schaalia</taxon>
    </lineage>
</organism>
<evidence type="ECO:0000313" key="3">
    <source>
        <dbReference type="EMBL" id="SDT96450.1"/>
    </source>
</evidence>
<keyword evidence="4" id="KW-1185">Reference proteome</keyword>
<dbReference type="RefSeq" id="WP_092648641.1">
    <property type="nucleotide sequence ID" value="NZ_LT629792.1"/>
</dbReference>
<dbReference type="Proteomes" id="UP000198976">
    <property type="component" value="Chromosome I"/>
</dbReference>
<dbReference type="EMBL" id="LT629792">
    <property type="protein sequence ID" value="SDT96450.1"/>
    <property type="molecule type" value="Genomic_DNA"/>
</dbReference>
<keyword evidence="1" id="KW-0175">Coiled coil</keyword>
<accession>A0ABY0V7X9</accession>
<proteinExistence type="predicted"/>
<evidence type="ECO:0000256" key="1">
    <source>
        <dbReference type="SAM" id="Coils"/>
    </source>
</evidence>
<evidence type="ECO:0000259" key="2">
    <source>
        <dbReference type="Pfam" id="PF24481"/>
    </source>
</evidence>
<gene>
    <name evidence="3" type="ORF">SAMN04489714_1277</name>
</gene>
<protein>
    <recommendedName>
        <fullName evidence="2">CT398-like coiled coil hairpin domain-containing protein</fullName>
    </recommendedName>
</protein>